<sequence>MERKKMVISLLLWVLSATHFCLVTSRNLAEVEEQKNNYGNDPHAWSSPSHSHNSPLCQTPPSSGTTPSHGGGIHYSPPTTPSHGGGIHYSPPTTPSHGGSGGGGGGGGGCNCNTPPYITPTPSLPENPPSPTTPISQTPPTPLVPLTPPSPTNPSPLIPDPNHPPFSCNYWFTHPTAIWVLFGYWGTIGQVFGTSPAAGFLFGRNLSVLEALGNTREDGYGALLREGTASLLNSMASKNFYFNTEQVREAFNTAIRSEKMAAEQGKIFQKANEGHLKR</sequence>
<feature type="compositionally biased region" description="Pro residues" evidence="1">
    <location>
        <begin position="117"/>
        <end position="153"/>
    </location>
</feature>
<gene>
    <name evidence="3" type="ORF">KFK09_023295</name>
</gene>
<evidence type="ECO:0008006" key="5">
    <source>
        <dbReference type="Google" id="ProtNLM"/>
    </source>
</evidence>
<dbReference type="PANTHER" id="PTHR33210">
    <property type="entry name" value="PROTODERMAL FACTOR 1"/>
    <property type="match status" value="1"/>
</dbReference>
<comment type="caution">
    <text evidence="3">The sequence shown here is derived from an EMBL/GenBank/DDBJ whole genome shotgun (WGS) entry which is preliminary data.</text>
</comment>
<keyword evidence="4" id="KW-1185">Reference proteome</keyword>
<organism evidence="3 4">
    <name type="scientific">Dendrobium nobile</name>
    <name type="common">Orchid</name>
    <dbReference type="NCBI Taxonomy" id="94219"/>
    <lineage>
        <taxon>Eukaryota</taxon>
        <taxon>Viridiplantae</taxon>
        <taxon>Streptophyta</taxon>
        <taxon>Embryophyta</taxon>
        <taxon>Tracheophyta</taxon>
        <taxon>Spermatophyta</taxon>
        <taxon>Magnoliopsida</taxon>
        <taxon>Liliopsida</taxon>
        <taxon>Asparagales</taxon>
        <taxon>Orchidaceae</taxon>
        <taxon>Epidendroideae</taxon>
        <taxon>Malaxideae</taxon>
        <taxon>Dendrobiinae</taxon>
        <taxon>Dendrobium</taxon>
    </lineage>
</organism>
<feature type="compositionally biased region" description="Polar residues" evidence="1">
    <location>
        <begin position="46"/>
        <end position="57"/>
    </location>
</feature>
<proteinExistence type="predicted"/>
<feature type="chain" id="PRO_5035750479" description="Protodermal factor 1" evidence="2">
    <location>
        <begin position="26"/>
        <end position="278"/>
    </location>
</feature>
<accession>A0A8T3AKN0</accession>
<evidence type="ECO:0000313" key="4">
    <source>
        <dbReference type="Proteomes" id="UP000829196"/>
    </source>
</evidence>
<evidence type="ECO:0000313" key="3">
    <source>
        <dbReference type="EMBL" id="KAI0496969.1"/>
    </source>
</evidence>
<evidence type="ECO:0000256" key="2">
    <source>
        <dbReference type="SAM" id="SignalP"/>
    </source>
</evidence>
<dbReference type="OrthoDB" id="696797at2759"/>
<protein>
    <recommendedName>
        <fullName evidence="5">Protodermal factor 1</fullName>
    </recommendedName>
</protein>
<feature type="region of interest" description="Disordered" evidence="1">
    <location>
        <begin position="34"/>
        <end position="153"/>
    </location>
</feature>
<feature type="compositionally biased region" description="Low complexity" evidence="1">
    <location>
        <begin position="59"/>
        <end position="68"/>
    </location>
</feature>
<feature type="signal peptide" evidence="2">
    <location>
        <begin position="1"/>
        <end position="25"/>
    </location>
</feature>
<reference evidence="3" key="1">
    <citation type="journal article" date="2022" name="Front. Genet.">
        <title>Chromosome-Scale Assembly of the Dendrobium nobile Genome Provides Insights Into the Molecular Mechanism of the Biosynthesis of the Medicinal Active Ingredient of Dendrobium.</title>
        <authorList>
            <person name="Xu Q."/>
            <person name="Niu S.-C."/>
            <person name="Li K.-L."/>
            <person name="Zheng P.-J."/>
            <person name="Zhang X.-J."/>
            <person name="Jia Y."/>
            <person name="Liu Y."/>
            <person name="Niu Y.-X."/>
            <person name="Yu L.-H."/>
            <person name="Chen D.-F."/>
            <person name="Zhang G.-Q."/>
        </authorList>
    </citation>
    <scope>NUCLEOTIDE SEQUENCE</scope>
    <source>
        <tissue evidence="3">Leaf</tissue>
    </source>
</reference>
<dbReference type="Proteomes" id="UP000829196">
    <property type="component" value="Unassembled WGS sequence"/>
</dbReference>
<dbReference type="AlphaFoldDB" id="A0A8T3AKN0"/>
<name>A0A8T3AKN0_DENNO</name>
<evidence type="ECO:0000256" key="1">
    <source>
        <dbReference type="SAM" id="MobiDB-lite"/>
    </source>
</evidence>
<keyword evidence="2" id="KW-0732">Signal</keyword>
<feature type="compositionally biased region" description="Gly residues" evidence="1">
    <location>
        <begin position="98"/>
        <end position="110"/>
    </location>
</feature>
<dbReference type="EMBL" id="JAGYWB010000016">
    <property type="protein sequence ID" value="KAI0496969.1"/>
    <property type="molecule type" value="Genomic_DNA"/>
</dbReference>
<dbReference type="PANTHER" id="PTHR33210:SF18">
    <property type="entry name" value="PROTODERMAL FACTOR 1"/>
    <property type="match status" value="1"/>
</dbReference>
<dbReference type="InterPro" id="IPR039923">
    <property type="entry name" value="Protodermal_1"/>
</dbReference>